<proteinExistence type="predicted"/>
<evidence type="ECO:0000313" key="5">
    <source>
        <dbReference type="Proteomes" id="UP000092598"/>
    </source>
</evidence>
<dbReference type="GO" id="GO:0004197">
    <property type="term" value="F:cysteine-type endopeptidase activity"/>
    <property type="evidence" value="ECO:0007669"/>
    <property type="project" value="InterPro"/>
</dbReference>
<dbReference type="Pfam" id="PF00656">
    <property type="entry name" value="Peptidase_C14"/>
    <property type="match status" value="1"/>
</dbReference>
<dbReference type="InterPro" id="IPR056506">
    <property type="entry name" value="iHD-CE"/>
</dbReference>
<accession>A0A1B1MBU1</accession>
<dbReference type="EMBL" id="CP016438">
    <property type="protein sequence ID" value="ANS66061.1"/>
    <property type="molecule type" value="Genomic_DNA"/>
</dbReference>
<evidence type="ECO:0000259" key="1">
    <source>
        <dbReference type="Pfam" id="PF00656"/>
    </source>
</evidence>
<feature type="domain" description="Peptidase C14 caspase" evidence="1">
    <location>
        <begin position="5"/>
        <end position="242"/>
    </location>
</feature>
<evidence type="ECO:0000259" key="3">
    <source>
        <dbReference type="Pfam" id="PF24410"/>
    </source>
</evidence>
<dbReference type="Pfam" id="PF24401">
    <property type="entry name" value="iHD-CE"/>
    <property type="match status" value="1"/>
</dbReference>
<dbReference type="InterPro" id="IPR036890">
    <property type="entry name" value="HATPase_C_sf"/>
</dbReference>
<sequence length="1472" mass="161997">MTRYKALLVGVSRYEAPGPKALPFVPQDLERMEAALRRRGFHKVQQAQARLFSPNTVNAEVTGFLAAAKPGDRLLVVLSGHGVHSDGKDYLVPEDFRPDLPNPITDGCVEIDWRGELESSRAAQVTFLIDACREGLRETGPDDDTMGLSQWSNRKVDDTLSRKVAYVYACSQAEKARFVRADETVRDGFDVGTEPGESFSLFSRTVTELLDGPVSTLAEFETAAQDRIDALFEAYGKKGRPQHLRVLSEDDRGRFLLFPPTQAATGPVGAERTWAEAVTGHPAWDLTAPAPAVEALKDYCGRLVAQYARVCAEVEPKIAEDPWYDPELAERTTVRVAFLLSRVAEGTELSPTEAALLAVLPFAAQTHWVRQAARQDLPTAELDGFLKSFPRLARRLRTLEQAPSRALDDIRWWGLHRWLVQHPDAFTPAFLTCENPEPPAPAWAGAELSTARLLSYIKEQRVAPAAVPGTTRSTALAEERHVAPATPHEHLVRERLVSALLKAAHALAVDPADLPEVLVEHLGISDSVSLDELRATLHRAEWQQAGAGRSLSALCDHPAVELALKRHAETVDSLLRDINRETTRRTGTLAPLASLPAYADAQQVSPSGTTPAELSSGIRFRLADDRVQELLMGEQLYGDRALAVRELYQNALDALRYRTARTEYLRRTGVPLSDWSGEVVFTEGVDDDGRPYLECADNGIGMGVTELSRAFAQGGSRFVDLPEYLEEGALWAALDPPVSLVPVSRFGLGVLSYFMIADELTVLTCRLDREGRPGRLLKVTIAGPGNLFRVEDLGPGREAGTRVRLHGVAEKPMPSSGEELGKYLWFSPYRVRAPWRKELDQEWRAGELVVNPGERPRIRRRGPSAVSAAYASPYDWAAPFADSAVNRRRGLPKPGAAVACRQGMWWTDGNGAVLVDGIANTTTLFGRVVDLRGTGQARLSIDRKRLSEYDEQLVRERCLATVDDLVDAPDLLSPSWLEALRSEDPELAEAIAIRAAEKRKVWTSHHWTMDVGRTGFFPPDLMLLPAATGDFPWEETVHDGIAALMILCMPETVLRWRLRALLTELSTDLPPALPSDLALLTLGGFDTWLIDLRYFTETFLESHTGAQRGLSAKTVLRGNHLPRWRSPDLPVELGELLITTARTGQPLALVAARLSRLGYDVPDPGPLSQVTADDLPLLAARRSLRVSRRVTHDEMAPQDFLTPGACVPLAHLHLQDDPVAAARRLTELGCVVPARLLDALAVHSDDRSEDRHIAQALMCHPDAFPTSQEDADRVTPGQLLYVSALRQDQPEAMAKRLTRLGFVVPDVTPLAELTEAHHRAASVSTSLSRLSTQAHQVVPVDFHHWHEDEEQIAAVLADFGVSAHQTSDSPRLPVLPVHRRVAAALTDTHLKRPGPAHDDLLVQAFTRPETVDRAPDARATLAEITSAALRLRRPFREVAAKATELGLRHEAEDWFDAPAGPVGPVNEVRSDG</sequence>
<feature type="domain" description="wHTH-Hsp90 Na associated" evidence="3">
    <location>
        <begin position="1118"/>
        <end position="1159"/>
    </location>
</feature>
<dbReference type="PATRIC" id="fig|1915.4.peg.4225"/>
<dbReference type="RefSeq" id="WP_067434943.1">
    <property type="nucleotide sequence ID" value="NZ_CP016438.1"/>
</dbReference>
<gene>
    <name evidence="4" type="ORF">SLINC_3837</name>
</gene>
<protein>
    <submittedName>
        <fullName evidence="4">Peptidase C14 caspase catalytic subunit p20</fullName>
    </submittedName>
</protein>
<dbReference type="Proteomes" id="UP000092598">
    <property type="component" value="Chromosome"/>
</dbReference>
<dbReference type="OrthoDB" id="9802640at2"/>
<organism evidence="4 5">
    <name type="scientific">Streptomyces lincolnensis</name>
    <dbReference type="NCBI Taxonomy" id="1915"/>
    <lineage>
        <taxon>Bacteria</taxon>
        <taxon>Bacillati</taxon>
        <taxon>Actinomycetota</taxon>
        <taxon>Actinomycetes</taxon>
        <taxon>Kitasatosporales</taxon>
        <taxon>Streptomycetaceae</taxon>
        <taxon>Streptomyces</taxon>
    </lineage>
</organism>
<dbReference type="InterPro" id="IPR056507">
    <property type="entry name" value="wHTH-HSP90_Na-assoc"/>
</dbReference>
<dbReference type="Gene3D" id="3.40.50.1460">
    <property type="match status" value="1"/>
</dbReference>
<dbReference type="STRING" id="1915.SLINC_3837"/>
<dbReference type="Gene3D" id="3.30.565.10">
    <property type="entry name" value="Histidine kinase-like ATPase, C-terminal domain"/>
    <property type="match status" value="1"/>
</dbReference>
<dbReference type="GO" id="GO:0006508">
    <property type="term" value="P:proteolysis"/>
    <property type="evidence" value="ECO:0007669"/>
    <property type="project" value="InterPro"/>
</dbReference>
<evidence type="ECO:0000313" key="4">
    <source>
        <dbReference type="EMBL" id="ANS66061.1"/>
    </source>
</evidence>
<dbReference type="Pfam" id="PF24410">
    <property type="entry name" value="wHTH-HSP90_Na-assoc"/>
    <property type="match status" value="1"/>
</dbReference>
<dbReference type="InterPro" id="IPR029030">
    <property type="entry name" value="Caspase-like_dom_sf"/>
</dbReference>
<reference evidence="4 5" key="1">
    <citation type="submission" date="2016-07" db="EMBL/GenBank/DDBJ databases">
        <title>Enhancement of antibiotic productionsby engineered nitrateutilization in actinobacteria.</title>
        <authorList>
            <person name="Meng S.C."/>
        </authorList>
    </citation>
    <scope>NUCLEOTIDE SEQUENCE [LARGE SCALE GENOMIC DNA]</scope>
    <source>
        <strain evidence="4 5">NRRL 2936</strain>
    </source>
</reference>
<dbReference type="PRINTS" id="PR00775">
    <property type="entry name" value="HEATSHOCK90"/>
</dbReference>
<dbReference type="SUPFAM" id="SSF55874">
    <property type="entry name" value="ATPase domain of HSP90 chaperone/DNA topoisomerase II/histidine kinase"/>
    <property type="match status" value="1"/>
</dbReference>
<keyword evidence="5" id="KW-1185">Reference proteome</keyword>
<name>A0A1B1MBU1_STRLN</name>
<dbReference type="InterPro" id="IPR011600">
    <property type="entry name" value="Pept_C14_caspase"/>
</dbReference>
<evidence type="ECO:0000259" key="2">
    <source>
        <dbReference type="Pfam" id="PF24401"/>
    </source>
</evidence>
<dbReference type="KEGG" id="sls:SLINC_3837"/>
<feature type="domain" description="iHD-CE" evidence="2">
    <location>
        <begin position="274"/>
        <end position="607"/>
    </location>
</feature>
<dbReference type="InterPro" id="IPR020575">
    <property type="entry name" value="Hsp90_N"/>
</dbReference>
<dbReference type="SUPFAM" id="SSF52129">
    <property type="entry name" value="Caspase-like"/>
    <property type="match status" value="1"/>
</dbReference>